<proteinExistence type="predicted"/>
<protein>
    <submittedName>
        <fullName evidence="1">FAD-binding FR-type domain-containing protein</fullName>
    </submittedName>
</protein>
<dbReference type="EMBL" id="CM046512">
    <property type="protein sequence ID" value="KAI8654995.1"/>
    <property type="molecule type" value="Genomic_DNA"/>
</dbReference>
<organism evidence="1 2">
    <name type="scientific">Fusarium keratoplasticum</name>
    <dbReference type="NCBI Taxonomy" id="1328300"/>
    <lineage>
        <taxon>Eukaryota</taxon>
        <taxon>Fungi</taxon>
        <taxon>Dikarya</taxon>
        <taxon>Ascomycota</taxon>
        <taxon>Pezizomycotina</taxon>
        <taxon>Sordariomycetes</taxon>
        <taxon>Hypocreomycetidae</taxon>
        <taxon>Hypocreales</taxon>
        <taxon>Nectriaceae</taxon>
        <taxon>Fusarium</taxon>
        <taxon>Fusarium solani species complex</taxon>
    </lineage>
</organism>
<comment type="caution">
    <text evidence="1">The sequence shown here is derived from an EMBL/GenBank/DDBJ whole genome shotgun (WGS) entry which is preliminary data.</text>
</comment>
<sequence length="304" mass="33249">MPFKIPLSYRRVLSLYQSSTIRPAKSFVVAMSTNRTTHLERTAQEPRDESLLPVKLSKIEQANEAIRSFRLLLPRPVKFSAGQWLDTYVPGVDKPGGFTITSRPSNASSADEPYFDLAVQASPENPPAAWLWQPPSEILGSTLQVRVGGSFVFPPQDVPMGGIRRVVFVAGGVGINPLVSMIGHIADGGHDVDVRVLYASKVPKGGLKEVIFLERIAGWFAQGKLRGDLKVFATGGVTEGANSTGFEVLTRRFNVEDIRKAVGDRTDEGLVYVCGPQGMTDELVEGLTGEGGLEKRRVLVEKWW</sequence>
<dbReference type="Proteomes" id="UP001065298">
    <property type="component" value="Chromosome 10"/>
</dbReference>
<evidence type="ECO:0000313" key="1">
    <source>
        <dbReference type="EMBL" id="KAI8654995.1"/>
    </source>
</evidence>
<keyword evidence="2" id="KW-1185">Reference proteome</keyword>
<reference evidence="1" key="1">
    <citation type="submission" date="2022-06" db="EMBL/GenBank/DDBJ databases">
        <title>Fusarium solani species complex genomes reveal bases of compartmentalisation and animal pathogenesis.</title>
        <authorList>
            <person name="Tsai I.J."/>
        </authorList>
    </citation>
    <scope>NUCLEOTIDE SEQUENCE</scope>
    <source>
        <strain evidence="1">Fu6.1</strain>
    </source>
</reference>
<gene>
    <name evidence="1" type="ORF">NCS57_01247000</name>
</gene>
<accession>A0ACC0QJ14</accession>
<evidence type="ECO:0000313" key="2">
    <source>
        <dbReference type="Proteomes" id="UP001065298"/>
    </source>
</evidence>
<name>A0ACC0QJ14_9HYPO</name>